<dbReference type="Proteomes" id="UP000323597">
    <property type="component" value="Chromosome A08"/>
</dbReference>
<dbReference type="AlphaFoldDB" id="A0A5D2Y4M5"/>
<sequence length="83" mass="9060">MGILKTGSKTEGPIVKMTHFNLENNAAVSCFFIKRILFTLSLSLCLWSPRVRFTSVPAAISGGRRCDNGLFSPCLNTPKGPPF</sequence>
<proteinExistence type="predicted"/>
<keyword evidence="2" id="KW-1185">Reference proteome</keyword>
<accession>A0A5D2Y4M5</accession>
<dbReference type="EMBL" id="CM017643">
    <property type="protein sequence ID" value="TYJ21295.1"/>
    <property type="molecule type" value="Genomic_DNA"/>
</dbReference>
<evidence type="ECO:0000313" key="2">
    <source>
        <dbReference type="Proteomes" id="UP000323597"/>
    </source>
</evidence>
<name>A0A5D2Y4M5_GOSMU</name>
<gene>
    <name evidence="1" type="ORF">E1A91_A08G055500v1</name>
</gene>
<evidence type="ECO:0000313" key="1">
    <source>
        <dbReference type="EMBL" id="TYJ21295.1"/>
    </source>
</evidence>
<protein>
    <submittedName>
        <fullName evidence="1">Uncharacterized protein</fullName>
    </submittedName>
</protein>
<organism evidence="1 2">
    <name type="scientific">Gossypium mustelinum</name>
    <name type="common">Cotton</name>
    <name type="synonym">Gossypium caicoense</name>
    <dbReference type="NCBI Taxonomy" id="34275"/>
    <lineage>
        <taxon>Eukaryota</taxon>
        <taxon>Viridiplantae</taxon>
        <taxon>Streptophyta</taxon>
        <taxon>Embryophyta</taxon>
        <taxon>Tracheophyta</taxon>
        <taxon>Spermatophyta</taxon>
        <taxon>Magnoliopsida</taxon>
        <taxon>eudicotyledons</taxon>
        <taxon>Gunneridae</taxon>
        <taxon>Pentapetalae</taxon>
        <taxon>rosids</taxon>
        <taxon>malvids</taxon>
        <taxon>Malvales</taxon>
        <taxon>Malvaceae</taxon>
        <taxon>Malvoideae</taxon>
        <taxon>Gossypium</taxon>
    </lineage>
</organism>
<reference evidence="1 2" key="1">
    <citation type="submission" date="2019-07" db="EMBL/GenBank/DDBJ databases">
        <title>WGS assembly of Gossypium mustelinum.</title>
        <authorList>
            <person name="Chen Z.J."/>
            <person name="Sreedasyam A."/>
            <person name="Ando A."/>
            <person name="Song Q."/>
            <person name="De L."/>
            <person name="Hulse-Kemp A."/>
            <person name="Ding M."/>
            <person name="Ye W."/>
            <person name="Kirkbride R."/>
            <person name="Jenkins J."/>
            <person name="Plott C."/>
            <person name="Lovell J."/>
            <person name="Lin Y.-M."/>
            <person name="Vaughn R."/>
            <person name="Liu B."/>
            <person name="Li W."/>
            <person name="Simpson S."/>
            <person name="Scheffler B."/>
            <person name="Saski C."/>
            <person name="Grover C."/>
            <person name="Hu G."/>
            <person name="Conover J."/>
            <person name="Carlson J."/>
            <person name="Shu S."/>
            <person name="Boston L."/>
            <person name="Williams M."/>
            <person name="Peterson D."/>
            <person name="Mcgee K."/>
            <person name="Jones D."/>
            <person name="Wendel J."/>
            <person name="Stelly D."/>
            <person name="Grimwood J."/>
            <person name="Schmutz J."/>
        </authorList>
    </citation>
    <scope>NUCLEOTIDE SEQUENCE [LARGE SCALE GENOMIC DNA]</scope>
    <source>
        <strain evidence="1">1408120.09</strain>
    </source>
</reference>